<dbReference type="GO" id="GO:0032981">
    <property type="term" value="P:mitochondrial respiratory chain complex I assembly"/>
    <property type="evidence" value="ECO:0007669"/>
    <property type="project" value="TreeGrafter"/>
</dbReference>
<dbReference type="PANTHER" id="PTHR15224">
    <property type="entry name" value="NADH DEHYDROGENASE [UBIQUINONE] IRON-SULFUR PROTEIN 5"/>
    <property type="match status" value="1"/>
</dbReference>
<evidence type="ECO:0000256" key="6">
    <source>
        <dbReference type="ARBA" id="ARBA00013482"/>
    </source>
</evidence>
<comment type="caution">
    <text evidence="17">The sequence shown here is derived from an EMBL/GenBank/DDBJ whole genome shotgun (WGS) entry which is preliminary data.</text>
</comment>
<reference evidence="17" key="1">
    <citation type="submission" date="2019-09" db="EMBL/GenBank/DDBJ databases">
        <title>The Mitochondrial Proteome of the Jakobid, Andalucia godoyi, a Protist With the Most Gene-Rich and Bacteria-Like Mitochondrial Genome.</title>
        <authorList>
            <person name="Gray M.W."/>
            <person name="Burger G."/>
            <person name="Derelle R."/>
            <person name="Klimes V."/>
            <person name="Leger M."/>
            <person name="Sarrasin M."/>
            <person name="Vlcek C."/>
            <person name="Roger A.J."/>
            <person name="Elias M."/>
            <person name="Lang B.F."/>
        </authorList>
    </citation>
    <scope>NUCLEOTIDE SEQUENCE</scope>
    <source>
        <strain evidence="17">And28</strain>
    </source>
</reference>
<comment type="similarity">
    <text evidence="4">Belongs to the complex I NDUFS5 subunit family.</text>
</comment>
<feature type="disulfide bond" evidence="16">
    <location>
        <begin position="24"/>
        <end position="34"/>
    </location>
</feature>
<keyword evidence="18" id="KW-1185">Reference proteome</keyword>
<gene>
    <name evidence="17" type="ORF">ANDGO_08789</name>
</gene>
<keyword evidence="11" id="KW-0496">Mitochondrion</keyword>
<evidence type="ECO:0000256" key="10">
    <source>
        <dbReference type="ARBA" id="ARBA00022982"/>
    </source>
</evidence>
<evidence type="ECO:0000256" key="1">
    <source>
        <dbReference type="ARBA" id="ARBA00003195"/>
    </source>
</evidence>
<evidence type="ECO:0000256" key="15">
    <source>
        <dbReference type="ARBA" id="ARBA00032739"/>
    </source>
</evidence>
<evidence type="ECO:0000256" key="8">
    <source>
        <dbReference type="ARBA" id="ARBA00022660"/>
    </source>
</evidence>
<keyword evidence="13 16" id="KW-1015">Disulfide bond</keyword>
<name>A0A8K0AGZ1_ANDGO</name>
<dbReference type="GO" id="GO:0005743">
    <property type="term" value="C:mitochondrial inner membrane"/>
    <property type="evidence" value="ECO:0007669"/>
    <property type="project" value="UniProtKB-SubCell"/>
</dbReference>
<dbReference type="Proteomes" id="UP000799049">
    <property type="component" value="Unassembled WGS sequence"/>
</dbReference>
<keyword evidence="10" id="KW-0249">Electron transport</keyword>
<dbReference type="PANTHER" id="PTHR15224:SF1">
    <property type="entry name" value="NADH DEHYDROGENASE [UBIQUINONE] IRON-SULFUR PROTEIN 5"/>
    <property type="match status" value="1"/>
</dbReference>
<dbReference type="GO" id="GO:0005758">
    <property type="term" value="C:mitochondrial intermembrane space"/>
    <property type="evidence" value="ECO:0007669"/>
    <property type="project" value="UniProtKB-SubCell"/>
</dbReference>
<evidence type="ECO:0000256" key="5">
    <source>
        <dbReference type="ARBA" id="ARBA00011261"/>
    </source>
</evidence>
<evidence type="ECO:0000256" key="7">
    <source>
        <dbReference type="ARBA" id="ARBA00022448"/>
    </source>
</evidence>
<keyword evidence="9" id="KW-0999">Mitochondrion inner membrane</keyword>
<dbReference type="AlphaFoldDB" id="A0A8K0AGZ1"/>
<dbReference type="EMBL" id="VRVR01000042">
    <property type="protein sequence ID" value="KAF0852353.1"/>
    <property type="molecule type" value="Genomic_DNA"/>
</dbReference>
<evidence type="ECO:0000256" key="12">
    <source>
        <dbReference type="ARBA" id="ARBA00023136"/>
    </source>
</evidence>
<dbReference type="CDD" id="cd24141">
    <property type="entry name" value="NDUFS5-like"/>
    <property type="match status" value="1"/>
</dbReference>
<evidence type="ECO:0000256" key="2">
    <source>
        <dbReference type="ARBA" id="ARBA00004569"/>
    </source>
</evidence>
<evidence type="ECO:0000313" key="17">
    <source>
        <dbReference type="EMBL" id="KAF0852353.1"/>
    </source>
</evidence>
<evidence type="ECO:0000256" key="16">
    <source>
        <dbReference type="PIRSR" id="PIRSR619342-50"/>
    </source>
</evidence>
<sequence>MSSGFGVKGTQGRCYTAWMTFSECMSKNNSIGPCAALREDYFECLHHKKQLEKLKNEQQAAQKDHTHAH</sequence>
<comment type="subcellular location">
    <subcellularLocation>
        <location evidence="3">Mitochondrion inner membrane</location>
        <topology evidence="3">Peripheral membrane protein</topology>
    </subcellularLocation>
    <subcellularLocation>
        <location evidence="2">Mitochondrion intermembrane space</location>
    </subcellularLocation>
</comment>
<evidence type="ECO:0000256" key="11">
    <source>
        <dbReference type="ARBA" id="ARBA00023128"/>
    </source>
</evidence>
<accession>A0A8K0AGZ1</accession>
<evidence type="ECO:0000256" key="9">
    <source>
        <dbReference type="ARBA" id="ARBA00022792"/>
    </source>
</evidence>
<keyword evidence="7" id="KW-0813">Transport</keyword>
<feature type="disulfide bond" evidence="16">
    <location>
        <begin position="14"/>
        <end position="44"/>
    </location>
</feature>
<evidence type="ECO:0000256" key="13">
    <source>
        <dbReference type="ARBA" id="ARBA00023157"/>
    </source>
</evidence>
<keyword evidence="12" id="KW-0472">Membrane</keyword>
<comment type="subunit">
    <text evidence="5">Mammalian complex I is composed of 45 different subunits. This is a component of the iron-sulfur (IP) fragment of the enzyme.</text>
</comment>
<protein>
    <recommendedName>
        <fullName evidence="6">NADH dehydrogenase [ubiquinone] iron-sulfur protein 5</fullName>
    </recommendedName>
    <alternativeName>
        <fullName evidence="14">Complex I-15 kDa</fullName>
    </alternativeName>
    <alternativeName>
        <fullName evidence="15">NADH-ubiquinone oxidoreductase 15 kDa subunit</fullName>
    </alternativeName>
</protein>
<comment type="function">
    <text evidence="1">Accessory subunit of the mitochondrial membrane respiratory chain NADH dehydrogenase (Complex I), that is believed not to be involved in catalysis. Complex I functions in the transfer of electrons from NADH to the respiratory chain. The immediate electron acceptor for the enzyme is believed to be ubiquinone.</text>
</comment>
<evidence type="ECO:0000313" key="18">
    <source>
        <dbReference type="Proteomes" id="UP000799049"/>
    </source>
</evidence>
<organism evidence="17 18">
    <name type="scientific">Andalucia godoyi</name>
    <name type="common">Flagellate</name>
    <dbReference type="NCBI Taxonomy" id="505711"/>
    <lineage>
        <taxon>Eukaryota</taxon>
        <taxon>Discoba</taxon>
        <taxon>Jakobida</taxon>
        <taxon>Andalucina</taxon>
        <taxon>Andaluciidae</taxon>
        <taxon>Andalucia</taxon>
    </lineage>
</organism>
<dbReference type="InterPro" id="IPR019342">
    <property type="entry name" value="NADH_UbQ_OxRdtase_FeS-su5"/>
</dbReference>
<evidence type="ECO:0000256" key="4">
    <source>
        <dbReference type="ARBA" id="ARBA00007372"/>
    </source>
</evidence>
<proteinExistence type="inferred from homology"/>
<evidence type="ECO:0000256" key="3">
    <source>
        <dbReference type="ARBA" id="ARBA00004637"/>
    </source>
</evidence>
<dbReference type="OrthoDB" id="9992197at2759"/>
<evidence type="ECO:0000256" key="14">
    <source>
        <dbReference type="ARBA" id="ARBA00031222"/>
    </source>
</evidence>
<keyword evidence="8" id="KW-0679">Respiratory chain</keyword>